<dbReference type="Proteomes" id="UP001479436">
    <property type="component" value="Unassembled WGS sequence"/>
</dbReference>
<evidence type="ECO:0000313" key="4">
    <source>
        <dbReference type="EMBL" id="KAK9693452.1"/>
    </source>
</evidence>
<dbReference type="Gene3D" id="3.90.550.10">
    <property type="entry name" value="Spore Coat Polysaccharide Biosynthesis Protein SpsA, Chain A"/>
    <property type="match status" value="1"/>
</dbReference>
<evidence type="ECO:0000256" key="1">
    <source>
        <dbReference type="ARBA" id="ARBA00005664"/>
    </source>
</evidence>
<reference evidence="4 5" key="1">
    <citation type="submission" date="2023-04" db="EMBL/GenBank/DDBJ databases">
        <title>Genome of Basidiobolus ranarum AG-B5.</title>
        <authorList>
            <person name="Stajich J.E."/>
            <person name="Carter-House D."/>
            <person name="Gryganskyi A."/>
        </authorList>
    </citation>
    <scope>NUCLEOTIDE SEQUENCE [LARGE SCALE GENOMIC DNA]</scope>
    <source>
        <strain evidence="4 5">AG-B5</strain>
    </source>
</reference>
<keyword evidence="2" id="KW-0328">Glycosyltransferase</keyword>
<dbReference type="PANTHER" id="PTHR31306:SF4">
    <property type="entry name" value="ALPHA-1,2-GALACTOSYLTRANSFERASE"/>
    <property type="match status" value="1"/>
</dbReference>
<comment type="caution">
    <text evidence="4">The sequence shown here is derived from an EMBL/GenBank/DDBJ whole genome shotgun (WGS) entry which is preliminary data.</text>
</comment>
<dbReference type="Pfam" id="PF05637">
    <property type="entry name" value="Glyco_transf_34"/>
    <property type="match status" value="1"/>
</dbReference>
<sequence length="264" mass="31432">MILRWNITPLISVLCGFTFLSFLLLDAYPTEPVQTKSMQLRPEDIAIVLAWDQKMEEYWVPRTLKDKQEYARRHGYDLLLKNTTDDGRAVSWSKIINLRQAMLEHPDKLWFWWLDMDTLIMEPQFSIEEHVLEHASQHQYIEKDIVMSWDCFGLNTGSMFMRNSDWSLKFLEDLLTLSWHDPIMYGEQRKMQDLFHTGQEGVDHFDFIPLRKACAAHDHKCDLDSQAEFQYNYHKGDFLIHFANCAPDNCHSELDRYHSMLYSR</sequence>
<keyword evidence="3" id="KW-0808">Transferase</keyword>
<organism evidence="4 5">
    <name type="scientific">Basidiobolus ranarum</name>
    <dbReference type="NCBI Taxonomy" id="34480"/>
    <lineage>
        <taxon>Eukaryota</taxon>
        <taxon>Fungi</taxon>
        <taxon>Fungi incertae sedis</taxon>
        <taxon>Zoopagomycota</taxon>
        <taxon>Entomophthoromycotina</taxon>
        <taxon>Basidiobolomycetes</taxon>
        <taxon>Basidiobolales</taxon>
        <taxon>Basidiobolaceae</taxon>
        <taxon>Basidiobolus</taxon>
    </lineage>
</organism>
<gene>
    <name evidence="4" type="primary">MNN10_5</name>
    <name evidence="4" type="ORF">K7432_013922</name>
</gene>
<evidence type="ECO:0000256" key="3">
    <source>
        <dbReference type="ARBA" id="ARBA00022679"/>
    </source>
</evidence>
<name>A0ABR2VQ72_9FUNG</name>
<dbReference type="InterPro" id="IPR029044">
    <property type="entry name" value="Nucleotide-diphossugar_trans"/>
</dbReference>
<evidence type="ECO:0000256" key="2">
    <source>
        <dbReference type="ARBA" id="ARBA00022676"/>
    </source>
</evidence>
<dbReference type="PANTHER" id="PTHR31306">
    <property type="entry name" value="ALPHA-1,6-MANNOSYLTRANSFERASE MNN11-RELATED"/>
    <property type="match status" value="1"/>
</dbReference>
<dbReference type="EMBL" id="JASJQH010008332">
    <property type="protein sequence ID" value="KAK9693452.1"/>
    <property type="molecule type" value="Genomic_DNA"/>
</dbReference>
<evidence type="ECO:0000313" key="5">
    <source>
        <dbReference type="Proteomes" id="UP001479436"/>
    </source>
</evidence>
<dbReference type="InterPro" id="IPR008630">
    <property type="entry name" value="Glyco_trans_34"/>
</dbReference>
<accession>A0ABR2VQ72</accession>
<keyword evidence="5" id="KW-1185">Reference proteome</keyword>
<protein>
    <submittedName>
        <fullName evidence="4">Alpha-1,6-mannosyltransferase</fullName>
    </submittedName>
</protein>
<comment type="similarity">
    <text evidence="1">Belongs to the glycosyltransferase 34 family.</text>
</comment>
<proteinExistence type="inferred from homology"/>